<evidence type="ECO:0000256" key="1">
    <source>
        <dbReference type="SAM" id="Phobius"/>
    </source>
</evidence>
<proteinExistence type="predicted"/>
<reference evidence="2" key="2">
    <citation type="submission" date="2023-05" db="EMBL/GenBank/DDBJ databases">
        <authorList>
            <person name="Fouks B."/>
        </authorList>
    </citation>
    <scope>NUCLEOTIDE SEQUENCE</scope>
    <source>
        <strain evidence="2">Stay&amp;Tobe</strain>
        <tissue evidence="2">Testes</tissue>
    </source>
</reference>
<keyword evidence="3" id="KW-1185">Reference proteome</keyword>
<evidence type="ECO:0000313" key="2">
    <source>
        <dbReference type="EMBL" id="KAJ9595312.1"/>
    </source>
</evidence>
<sequence length="74" mass="8576">KLPIWAQFYIVLSLGMCSIVVLCLSSQIHYILAVNHIFTFLTEGLSIEMPKTVWLWRFWHISLDNSADTFTNTT</sequence>
<comment type="caution">
    <text evidence="2">The sequence shown here is derived from an EMBL/GenBank/DDBJ whole genome shotgun (WGS) entry which is preliminary data.</text>
</comment>
<feature type="transmembrane region" description="Helical" evidence="1">
    <location>
        <begin position="6"/>
        <end position="24"/>
    </location>
</feature>
<gene>
    <name evidence="2" type="ORF">L9F63_027303</name>
</gene>
<accession>A0AAD8AA75</accession>
<keyword evidence="1" id="KW-1133">Transmembrane helix</keyword>
<name>A0AAD8AA75_DIPPU</name>
<dbReference type="EMBL" id="JASPKZ010002549">
    <property type="protein sequence ID" value="KAJ9595312.1"/>
    <property type="molecule type" value="Genomic_DNA"/>
</dbReference>
<dbReference type="AlphaFoldDB" id="A0AAD8AA75"/>
<evidence type="ECO:0000313" key="3">
    <source>
        <dbReference type="Proteomes" id="UP001233999"/>
    </source>
</evidence>
<keyword evidence="1" id="KW-0472">Membrane</keyword>
<feature type="non-terminal residue" evidence="2">
    <location>
        <position position="74"/>
    </location>
</feature>
<keyword evidence="1" id="KW-0812">Transmembrane</keyword>
<protein>
    <submittedName>
        <fullName evidence="2">Uncharacterized protein</fullName>
    </submittedName>
</protein>
<feature type="non-terminal residue" evidence="2">
    <location>
        <position position="1"/>
    </location>
</feature>
<dbReference type="Proteomes" id="UP001233999">
    <property type="component" value="Unassembled WGS sequence"/>
</dbReference>
<organism evidence="2 3">
    <name type="scientific">Diploptera punctata</name>
    <name type="common">Pacific beetle cockroach</name>
    <dbReference type="NCBI Taxonomy" id="6984"/>
    <lineage>
        <taxon>Eukaryota</taxon>
        <taxon>Metazoa</taxon>
        <taxon>Ecdysozoa</taxon>
        <taxon>Arthropoda</taxon>
        <taxon>Hexapoda</taxon>
        <taxon>Insecta</taxon>
        <taxon>Pterygota</taxon>
        <taxon>Neoptera</taxon>
        <taxon>Polyneoptera</taxon>
        <taxon>Dictyoptera</taxon>
        <taxon>Blattodea</taxon>
        <taxon>Blaberoidea</taxon>
        <taxon>Blaberidae</taxon>
        <taxon>Diplopterinae</taxon>
        <taxon>Diploptera</taxon>
    </lineage>
</organism>
<reference evidence="2" key="1">
    <citation type="journal article" date="2023" name="IScience">
        <title>Live-bearing cockroach genome reveals convergent evolutionary mechanisms linked to viviparity in insects and beyond.</title>
        <authorList>
            <person name="Fouks B."/>
            <person name="Harrison M.C."/>
            <person name="Mikhailova A.A."/>
            <person name="Marchal E."/>
            <person name="English S."/>
            <person name="Carruthers M."/>
            <person name="Jennings E.C."/>
            <person name="Chiamaka E.L."/>
            <person name="Frigard R.A."/>
            <person name="Pippel M."/>
            <person name="Attardo G.M."/>
            <person name="Benoit J.B."/>
            <person name="Bornberg-Bauer E."/>
            <person name="Tobe S.S."/>
        </authorList>
    </citation>
    <scope>NUCLEOTIDE SEQUENCE</scope>
    <source>
        <strain evidence="2">Stay&amp;Tobe</strain>
    </source>
</reference>